<evidence type="ECO:0000256" key="8">
    <source>
        <dbReference type="RuleBase" id="RU004135"/>
    </source>
</evidence>
<dbReference type="GO" id="GO:0009252">
    <property type="term" value="P:peptidoglycan biosynthetic process"/>
    <property type="evidence" value="ECO:0007669"/>
    <property type="project" value="UniProtKB-UniRule"/>
</dbReference>
<evidence type="ECO:0000256" key="2">
    <source>
        <dbReference type="ARBA" id="ARBA00022618"/>
    </source>
</evidence>
<proteinExistence type="inferred from homology"/>
<feature type="domain" description="Mur ligase N-terminal catalytic" evidence="9">
    <location>
        <begin position="37"/>
        <end position="87"/>
    </location>
</feature>
<keyword evidence="7 12" id="KW-0436">Ligase</keyword>
<dbReference type="UniPathway" id="UPA00219"/>
<dbReference type="InterPro" id="IPR013221">
    <property type="entry name" value="Mur_ligase_cen"/>
</dbReference>
<comment type="similarity">
    <text evidence="1 7">Belongs to the MurCDEF family. MurE subfamily.</text>
</comment>
<evidence type="ECO:0000313" key="12">
    <source>
        <dbReference type="EMBL" id="MBB3021833.1"/>
    </source>
</evidence>
<dbReference type="EMBL" id="JACHWP010000001">
    <property type="protein sequence ID" value="MBB3021833.1"/>
    <property type="molecule type" value="Genomic_DNA"/>
</dbReference>
<comment type="caution">
    <text evidence="7">Lacks conserved residue(s) required for the propagation of feature annotation.</text>
</comment>
<evidence type="ECO:0000256" key="3">
    <source>
        <dbReference type="ARBA" id="ARBA00022960"/>
    </source>
</evidence>
<evidence type="ECO:0000256" key="7">
    <source>
        <dbReference type="HAMAP-Rule" id="MF_00208"/>
    </source>
</evidence>
<dbReference type="Pfam" id="PF01225">
    <property type="entry name" value="Mur_ligase"/>
    <property type="match status" value="1"/>
</dbReference>
<evidence type="ECO:0000256" key="4">
    <source>
        <dbReference type="ARBA" id="ARBA00022984"/>
    </source>
</evidence>
<dbReference type="NCBIfam" id="NF001126">
    <property type="entry name" value="PRK00139.1-4"/>
    <property type="match status" value="1"/>
</dbReference>
<dbReference type="SUPFAM" id="SSF53244">
    <property type="entry name" value="MurD-like peptide ligases, peptide-binding domain"/>
    <property type="match status" value="1"/>
</dbReference>
<sequence>MTSTEIDSRPHGLPPLPADTLAEQLGARLVGDAAQLTGATIDSRAVRPGDLWIAVQGENNHGAEFAAGAVELGCGAILTDTAGEQLIRESIAADRIPALLLSEDPRAHAARAADLIYAEPSASMSVVGVTGTNGKTSITTMIDRTLQSMGVGTAVVGTNGTFVTPAGEGTRTVPTVRTTPEAPDLHGMLAMMRESGVQTASLEVSSHAMILHRADSVRFACAVFTNLSQDHLDFHGTMEAYFDAKAMLFAGDRARSGVICVDDDWGRRLADRAEIPSVTYTTDPDREADFRVTSMTPEGFGTRFTVAWDGGDDFDLVATLPGTHYVANTLGVALALHSCGYDFDVVAEHVATAGTVPGRMELVHDDGIRAVVDYSHTPDALEKTLVSLRALPNVRRILTVMGAGGDRDRAKRPLMGEVAARLSDTVVITDDNPRTEDPASIREQVAAGAHRAAEQSGADVIDQGDRAEAIARALRLAEVGDVVIVAGKGAETGQDFGDRVIDFDDRAHVRAHFTRKDQDSTHA</sequence>
<comment type="caution">
    <text evidence="12">The sequence shown here is derived from an EMBL/GenBank/DDBJ whole genome shotgun (WGS) entry which is preliminary data.</text>
</comment>
<dbReference type="NCBIfam" id="TIGR01085">
    <property type="entry name" value="murE"/>
    <property type="match status" value="1"/>
</dbReference>
<feature type="binding site" evidence="7">
    <location>
        <begin position="431"/>
        <end position="434"/>
    </location>
    <ligand>
        <name>meso-2,6-diaminopimelate</name>
        <dbReference type="ChEBI" id="CHEBI:57791"/>
    </ligand>
</feature>
<gene>
    <name evidence="7" type="primary">murE</name>
    <name evidence="12" type="ORF">FHX50_000081</name>
</gene>
<feature type="binding site" evidence="7">
    <location>
        <position position="491"/>
    </location>
    <ligand>
        <name>meso-2,6-diaminopimelate</name>
        <dbReference type="ChEBI" id="CHEBI:57791"/>
    </ligand>
</feature>
<evidence type="ECO:0000259" key="10">
    <source>
        <dbReference type="Pfam" id="PF02875"/>
    </source>
</evidence>
<dbReference type="Gene3D" id="3.40.1190.10">
    <property type="entry name" value="Mur-like, catalytic domain"/>
    <property type="match status" value="1"/>
</dbReference>
<dbReference type="InterPro" id="IPR000713">
    <property type="entry name" value="Mur_ligase_N"/>
</dbReference>
<comment type="function">
    <text evidence="7">Catalyzes the addition of meso-diaminopimelic acid to the nucleotide precursor UDP-N-acetylmuramoyl-L-alanyl-D-glutamate (UMAG) in the biosynthesis of bacterial cell-wall peptidoglycan.</text>
</comment>
<dbReference type="GO" id="GO:0008765">
    <property type="term" value="F:UDP-N-acetylmuramoylalanyl-D-glutamate-2,6-diaminopimelate ligase activity"/>
    <property type="evidence" value="ECO:0007669"/>
    <property type="project" value="UniProtKB-UniRule"/>
</dbReference>
<dbReference type="InterPro" id="IPR036615">
    <property type="entry name" value="Mur_ligase_C_dom_sf"/>
</dbReference>
<dbReference type="Pfam" id="PF08245">
    <property type="entry name" value="Mur_ligase_M"/>
    <property type="match status" value="1"/>
</dbReference>
<comment type="catalytic activity">
    <reaction evidence="7">
        <text>UDP-N-acetyl-alpha-D-muramoyl-L-alanyl-D-glutamate + meso-2,6-diaminopimelate + ATP = UDP-N-acetyl-alpha-D-muramoyl-L-alanyl-gamma-D-glutamyl-meso-2,6-diaminopimelate + ADP + phosphate + H(+)</text>
        <dbReference type="Rhea" id="RHEA:23676"/>
        <dbReference type="ChEBI" id="CHEBI:15378"/>
        <dbReference type="ChEBI" id="CHEBI:30616"/>
        <dbReference type="ChEBI" id="CHEBI:43474"/>
        <dbReference type="ChEBI" id="CHEBI:57791"/>
        <dbReference type="ChEBI" id="CHEBI:83900"/>
        <dbReference type="ChEBI" id="CHEBI:83905"/>
        <dbReference type="ChEBI" id="CHEBI:456216"/>
        <dbReference type="EC" id="6.3.2.13"/>
    </reaction>
</comment>
<reference evidence="12 13" key="1">
    <citation type="submission" date="2020-08" db="EMBL/GenBank/DDBJ databases">
        <title>Sequencing the genomes of 1000 actinobacteria strains.</title>
        <authorList>
            <person name="Klenk H.-P."/>
        </authorList>
    </citation>
    <scope>NUCLEOTIDE SEQUENCE [LARGE SCALE GENOMIC DNA]</scope>
    <source>
        <strain evidence="12 13">DSM 23040</strain>
    </source>
</reference>
<feature type="modified residue" description="N6-carboxylysine" evidence="7">
    <location>
        <position position="245"/>
    </location>
</feature>
<keyword evidence="7" id="KW-0963">Cytoplasm</keyword>
<feature type="binding site" evidence="7">
    <location>
        <position position="205"/>
    </location>
    <ligand>
        <name>UDP-N-acetyl-alpha-D-muramoyl-L-alanyl-D-glutamate</name>
        <dbReference type="ChEBI" id="CHEBI:83900"/>
    </ligand>
</feature>
<dbReference type="GO" id="GO:0005737">
    <property type="term" value="C:cytoplasm"/>
    <property type="evidence" value="ECO:0007669"/>
    <property type="project" value="UniProtKB-SubCell"/>
</dbReference>
<dbReference type="SUPFAM" id="SSF53623">
    <property type="entry name" value="MurD-like peptide ligases, catalytic domain"/>
    <property type="match status" value="1"/>
</dbReference>
<evidence type="ECO:0000256" key="5">
    <source>
        <dbReference type="ARBA" id="ARBA00023306"/>
    </source>
</evidence>
<evidence type="ECO:0000313" key="13">
    <source>
        <dbReference type="Proteomes" id="UP000568050"/>
    </source>
</evidence>
<dbReference type="PANTHER" id="PTHR23135">
    <property type="entry name" value="MUR LIGASE FAMILY MEMBER"/>
    <property type="match status" value="1"/>
</dbReference>
<comment type="cofactor">
    <cofactor evidence="7">
        <name>Mg(2+)</name>
        <dbReference type="ChEBI" id="CHEBI:18420"/>
    </cofactor>
</comment>
<dbReference type="Pfam" id="PF02875">
    <property type="entry name" value="Mur_ligase_C"/>
    <property type="match status" value="1"/>
</dbReference>
<dbReference type="Gene3D" id="3.40.1390.10">
    <property type="entry name" value="MurE/MurF, N-terminal domain"/>
    <property type="match status" value="1"/>
</dbReference>
<keyword evidence="7" id="KW-0067">ATP-binding</keyword>
<keyword evidence="5 7" id="KW-0131">Cell cycle</keyword>
<feature type="binding site" evidence="7">
    <location>
        <begin position="178"/>
        <end position="179"/>
    </location>
    <ligand>
        <name>UDP-N-acetyl-alpha-D-muramoyl-L-alanyl-D-glutamate</name>
        <dbReference type="ChEBI" id="CHEBI:83900"/>
    </ligand>
</feature>
<comment type="subcellular location">
    <subcellularLocation>
        <location evidence="7 8">Cytoplasm</location>
    </subcellularLocation>
</comment>
<dbReference type="Gene3D" id="3.90.190.20">
    <property type="entry name" value="Mur ligase, C-terminal domain"/>
    <property type="match status" value="1"/>
</dbReference>
<dbReference type="PANTHER" id="PTHR23135:SF4">
    <property type="entry name" value="UDP-N-ACETYLMURAMOYL-L-ALANYL-D-GLUTAMATE--2,6-DIAMINOPIMELATE LIGASE MURE HOMOLOG, CHLOROPLASTIC"/>
    <property type="match status" value="1"/>
</dbReference>
<comment type="pathway">
    <text evidence="7 8">Cell wall biogenesis; peptidoglycan biosynthesis.</text>
</comment>
<dbReference type="HAMAP" id="MF_00208">
    <property type="entry name" value="MurE"/>
    <property type="match status" value="1"/>
</dbReference>
<keyword evidence="4 7" id="KW-0573">Peptidoglycan synthesis</keyword>
<dbReference type="AlphaFoldDB" id="A0A839QMX9"/>
<keyword evidence="2 7" id="KW-0132">Cell division</keyword>
<keyword evidence="6 7" id="KW-0961">Cell wall biogenesis/degradation</keyword>
<keyword evidence="13" id="KW-1185">Reference proteome</keyword>
<feature type="short sequence motif" description="Meso-diaminopimelate recognition motif" evidence="7">
    <location>
        <begin position="431"/>
        <end position="434"/>
    </location>
</feature>
<dbReference type="InterPro" id="IPR004101">
    <property type="entry name" value="Mur_ligase_C"/>
</dbReference>
<dbReference type="GO" id="GO:0005524">
    <property type="term" value="F:ATP binding"/>
    <property type="evidence" value="ECO:0007669"/>
    <property type="project" value="UniProtKB-UniRule"/>
</dbReference>
<dbReference type="GO" id="GO:0071555">
    <property type="term" value="P:cell wall organization"/>
    <property type="evidence" value="ECO:0007669"/>
    <property type="project" value="UniProtKB-KW"/>
</dbReference>
<dbReference type="SUPFAM" id="SSF63418">
    <property type="entry name" value="MurE/MurF N-terminal domain"/>
    <property type="match status" value="1"/>
</dbReference>
<dbReference type="NCBIfam" id="NF001124">
    <property type="entry name" value="PRK00139.1-2"/>
    <property type="match status" value="1"/>
</dbReference>
<feature type="binding site" evidence="7">
    <location>
        <position position="407"/>
    </location>
    <ligand>
        <name>meso-2,6-diaminopimelate</name>
        <dbReference type="ChEBI" id="CHEBI:57791"/>
    </ligand>
</feature>
<accession>A0A839QMX9</accession>
<dbReference type="InterPro" id="IPR035911">
    <property type="entry name" value="MurE/MurF_N"/>
</dbReference>
<comment type="PTM">
    <text evidence="7">Carboxylation is probably crucial for Mg(2+) binding and, consequently, for the gamma-phosphate positioning of ATP.</text>
</comment>
<dbReference type="RefSeq" id="WP_183373510.1">
    <property type="nucleotide sequence ID" value="NZ_CBCSFZ010000024.1"/>
</dbReference>
<organism evidence="12 13">
    <name type="scientific">Helcobacillus massiliensis</name>
    <dbReference type="NCBI Taxonomy" id="521392"/>
    <lineage>
        <taxon>Bacteria</taxon>
        <taxon>Bacillati</taxon>
        <taxon>Actinomycetota</taxon>
        <taxon>Actinomycetes</taxon>
        <taxon>Micrococcales</taxon>
        <taxon>Dermabacteraceae</taxon>
        <taxon>Helcobacillus</taxon>
    </lineage>
</organism>
<dbReference type="GO" id="GO:0000287">
    <property type="term" value="F:magnesium ion binding"/>
    <property type="evidence" value="ECO:0007669"/>
    <property type="project" value="UniProtKB-UniRule"/>
</dbReference>
<dbReference type="Proteomes" id="UP000568050">
    <property type="component" value="Unassembled WGS sequence"/>
</dbReference>
<feature type="domain" description="Mur ligase central" evidence="11">
    <location>
        <begin position="129"/>
        <end position="335"/>
    </location>
</feature>
<keyword evidence="7" id="KW-0547">Nucleotide-binding</keyword>
<feature type="binding site" evidence="7">
    <location>
        <position position="487"/>
    </location>
    <ligand>
        <name>meso-2,6-diaminopimelate</name>
        <dbReference type="ChEBI" id="CHEBI:57791"/>
    </ligand>
</feature>
<evidence type="ECO:0000256" key="1">
    <source>
        <dbReference type="ARBA" id="ARBA00005898"/>
    </source>
</evidence>
<protein>
    <recommendedName>
        <fullName evidence="7">UDP-N-acetylmuramoyl-L-alanyl-D-glutamate--2,6-diaminopimelate ligase</fullName>
        <ecNumber evidence="7">6.3.2.13</ecNumber>
    </recommendedName>
    <alternativeName>
        <fullName evidence="7">Meso-A2pm-adding enzyme</fullName>
    </alternativeName>
    <alternativeName>
        <fullName evidence="7">Meso-diaminopimelate-adding enzyme</fullName>
    </alternativeName>
    <alternativeName>
        <fullName evidence="7">UDP-MurNAc-L-Ala-D-Glu:meso-diaminopimelate ligase</fullName>
    </alternativeName>
    <alternativeName>
        <fullName evidence="7">UDP-MurNAc-tripeptide synthetase</fullName>
    </alternativeName>
    <alternativeName>
        <fullName evidence="7">UDP-N-acetylmuramyl-tripeptide synthetase</fullName>
    </alternativeName>
</protein>
<keyword evidence="3 7" id="KW-0133">Cell shape</keyword>
<dbReference type="GO" id="GO:0008360">
    <property type="term" value="P:regulation of cell shape"/>
    <property type="evidence" value="ECO:0007669"/>
    <property type="project" value="UniProtKB-KW"/>
</dbReference>
<name>A0A839QMX9_9MICO</name>
<feature type="domain" description="Mur ligase C-terminal" evidence="10">
    <location>
        <begin position="358"/>
        <end position="489"/>
    </location>
</feature>
<feature type="binding site" evidence="7">
    <location>
        <begin position="131"/>
        <end position="137"/>
    </location>
    <ligand>
        <name>ATP</name>
        <dbReference type="ChEBI" id="CHEBI:30616"/>
    </ligand>
</feature>
<keyword evidence="7" id="KW-0460">Magnesium</keyword>
<feature type="binding site" evidence="7">
    <location>
        <position position="213"/>
    </location>
    <ligand>
        <name>UDP-N-acetyl-alpha-D-muramoyl-L-alanyl-D-glutamate</name>
        <dbReference type="ChEBI" id="CHEBI:83900"/>
    </ligand>
</feature>
<dbReference type="InterPro" id="IPR005761">
    <property type="entry name" value="UDP-N-AcMur-Glu-dNH2Pim_ligase"/>
</dbReference>
<dbReference type="GO" id="GO:0051301">
    <property type="term" value="P:cell division"/>
    <property type="evidence" value="ECO:0007669"/>
    <property type="project" value="UniProtKB-KW"/>
</dbReference>
<evidence type="ECO:0000256" key="6">
    <source>
        <dbReference type="ARBA" id="ARBA00023316"/>
    </source>
</evidence>
<evidence type="ECO:0000259" key="11">
    <source>
        <dbReference type="Pfam" id="PF08245"/>
    </source>
</evidence>
<dbReference type="EC" id="6.3.2.13" evidence="7"/>
<dbReference type="InterPro" id="IPR036565">
    <property type="entry name" value="Mur-like_cat_sf"/>
</dbReference>
<feature type="binding site" evidence="7">
    <location>
        <position position="43"/>
    </location>
    <ligand>
        <name>UDP-N-acetyl-alpha-D-muramoyl-L-alanyl-D-glutamate</name>
        <dbReference type="ChEBI" id="CHEBI:83900"/>
    </ligand>
</feature>
<evidence type="ECO:0000259" key="9">
    <source>
        <dbReference type="Pfam" id="PF01225"/>
    </source>
</evidence>